<dbReference type="RefSeq" id="WP_330483393.1">
    <property type="nucleotide sequence ID" value="NZ_JAZBJZ010000029.1"/>
</dbReference>
<dbReference type="AlphaFoldDB" id="A0AAW9PQZ4"/>
<dbReference type="EMBL" id="JAZBJZ010000029">
    <property type="protein sequence ID" value="MEE3716964.1"/>
    <property type="molecule type" value="Genomic_DNA"/>
</dbReference>
<dbReference type="SUPFAM" id="SSF48452">
    <property type="entry name" value="TPR-like"/>
    <property type="match status" value="1"/>
</dbReference>
<evidence type="ECO:0000313" key="4">
    <source>
        <dbReference type="EMBL" id="MEE3716964.1"/>
    </source>
</evidence>
<dbReference type="GO" id="GO:0046813">
    <property type="term" value="P:receptor-mediated virion attachment to host cell"/>
    <property type="evidence" value="ECO:0007669"/>
    <property type="project" value="TreeGrafter"/>
</dbReference>
<dbReference type="Gene3D" id="1.25.40.10">
    <property type="entry name" value="Tetratricopeptide repeat domain"/>
    <property type="match status" value="1"/>
</dbReference>
<gene>
    <name evidence="4" type="ORF">V2H45_09425</name>
</gene>
<reference evidence="4" key="1">
    <citation type="submission" date="2024-01" db="EMBL/GenBank/DDBJ databases">
        <title>Bank of Algae and Cyanobacteria of the Azores (BACA) strain genomes.</title>
        <authorList>
            <person name="Luz R."/>
            <person name="Cordeiro R."/>
            <person name="Fonseca A."/>
            <person name="Goncalves V."/>
        </authorList>
    </citation>
    <scope>NUCLEOTIDE SEQUENCE</scope>
    <source>
        <strain evidence="4">BACA0141</strain>
    </source>
</reference>
<comment type="caution">
    <text evidence="4">The sequence shown here is derived from an EMBL/GenBank/DDBJ whole genome shotgun (WGS) entry which is preliminary data.</text>
</comment>
<dbReference type="SMART" id="SM00028">
    <property type="entry name" value="TPR"/>
    <property type="match status" value="3"/>
</dbReference>
<organism evidence="4 5">
    <name type="scientific">Tumidithrix elongata BACA0141</name>
    <dbReference type="NCBI Taxonomy" id="2716417"/>
    <lineage>
        <taxon>Bacteria</taxon>
        <taxon>Bacillati</taxon>
        <taxon>Cyanobacteriota</taxon>
        <taxon>Cyanophyceae</taxon>
        <taxon>Pseudanabaenales</taxon>
        <taxon>Pseudanabaenaceae</taxon>
        <taxon>Tumidithrix</taxon>
        <taxon>Tumidithrix elongata</taxon>
    </lineage>
</organism>
<dbReference type="InterPro" id="IPR011990">
    <property type="entry name" value="TPR-like_helical_dom_sf"/>
</dbReference>
<keyword evidence="5" id="KW-1185">Reference proteome</keyword>
<dbReference type="PROSITE" id="PS50293">
    <property type="entry name" value="TPR_REGION"/>
    <property type="match status" value="1"/>
</dbReference>
<sequence length="136" mass="15367">MNVYKIFGGKFAKDYIVQGYAKYELGDYQGAIADFTEVVRLAPNDSNAYYCRGNSKVKLGDYQGAIADFTEVIRLDPNDANAYFSRGYAKYELGDKKVAIADYNEAAQLFKQQSLTDNYPKTADLVESLYQFKRVS</sequence>
<dbReference type="GO" id="GO:0009279">
    <property type="term" value="C:cell outer membrane"/>
    <property type="evidence" value="ECO:0007669"/>
    <property type="project" value="TreeGrafter"/>
</dbReference>
<keyword evidence="2 3" id="KW-0802">TPR repeat</keyword>
<proteinExistence type="predicted"/>
<evidence type="ECO:0000256" key="3">
    <source>
        <dbReference type="PROSITE-ProRule" id="PRU00339"/>
    </source>
</evidence>
<accession>A0AAW9PQZ4</accession>
<dbReference type="InterPro" id="IPR013105">
    <property type="entry name" value="TPR_2"/>
</dbReference>
<feature type="repeat" description="TPR" evidence="3">
    <location>
        <begin position="46"/>
        <end position="79"/>
    </location>
</feature>
<dbReference type="InterPro" id="IPR019734">
    <property type="entry name" value="TPR_rpt"/>
</dbReference>
<feature type="repeat" description="TPR" evidence="3">
    <location>
        <begin position="80"/>
        <end position="113"/>
    </location>
</feature>
<dbReference type="PROSITE" id="PS50005">
    <property type="entry name" value="TPR"/>
    <property type="match status" value="3"/>
</dbReference>
<dbReference type="Proteomes" id="UP001333818">
    <property type="component" value="Unassembled WGS sequence"/>
</dbReference>
<dbReference type="InterPro" id="IPR050498">
    <property type="entry name" value="Ycf3"/>
</dbReference>
<evidence type="ECO:0000256" key="2">
    <source>
        <dbReference type="ARBA" id="ARBA00022803"/>
    </source>
</evidence>
<name>A0AAW9PQZ4_9CYAN</name>
<feature type="repeat" description="TPR" evidence="3">
    <location>
        <begin position="12"/>
        <end position="45"/>
    </location>
</feature>
<dbReference type="PANTHER" id="PTHR44858">
    <property type="entry name" value="TETRATRICOPEPTIDE REPEAT PROTEIN 6"/>
    <property type="match status" value="1"/>
</dbReference>
<dbReference type="Pfam" id="PF13414">
    <property type="entry name" value="TPR_11"/>
    <property type="match status" value="1"/>
</dbReference>
<dbReference type="Pfam" id="PF07719">
    <property type="entry name" value="TPR_2"/>
    <property type="match status" value="1"/>
</dbReference>
<protein>
    <submittedName>
        <fullName evidence="4">Tetratricopeptide repeat protein</fullName>
    </submittedName>
</protein>
<evidence type="ECO:0000256" key="1">
    <source>
        <dbReference type="ARBA" id="ARBA00022737"/>
    </source>
</evidence>
<evidence type="ECO:0000313" key="5">
    <source>
        <dbReference type="Proteomes" id="UP001333818"/>
    </source>
</evidence>
<dbReference type="PANTHER" id="PTHR44858:SF1">
    <property type="entry name" value="UDP-N-ACETYLGLUCOSAMINE--PEPTIDE N-ACETYLGLUCOSAMINYLTRANSFERASE SPINDLY-RELATED"/>
    <property type="match status" value="1"/>
</dbReference>
<keyword evidence="1" id="KW-0677">Repeat</keyword>